<feature type="transmembrane region" description="Helical" evidence="1">
    <location>
        <begin position="276"/>
        <end position="293"/>
    </location>
</feature>
<dbReference type="AlphaFoldDB" id="A0ABD5U7A6"/>
<feature type="transmembrane region" description="Helical" evidence="1">
    <location>
        <begin position="327"/>
        <end position="346"/>
    </location>
</feature>
<gene>
    <name evidence="2" type="ORF">ACFQHK_06865</name>
</gene>
<dbReference type="Proteomes" id="UP001596406">
    <property type="component" value="Unassembled WGS sequence"/>
</dbReference>
<feature type="transmembrane region" description="Helical" evidence="1">
    <location>
        <begin position="299"/>
        <end position="320"/>
    </location>
</feature>
<accession>A0ABD5U7A6</accession>
<feature type="transmembrane region" description="Helical" evidence="1">
    <location>
        <begin position="233"/>
        <end position="255"/>
    </location>
</feature>
<feature type="transmembrane region" description="Helical" evidence="1">
    <location>
        <begin position="358"/>
        <end position="384"/>
    </location>
</feature>
<keyword evidence="1" id="KW-1133">Transmembrane helix</keyword>
<dbReference type="EMBL" id="JBHSXM010000001">
    <property type="protein sequence ID" value="MFC6836226.1"/>
    <property type="molecule type" value="Genomic_DNA"/>
</dbReference>
<dbReference type="RefSeq" id="WP_304447918.1">
    <property type="nucleotide sequence ID" value="NZ_JARRAH010000001.1"/>
</dbReference>
<reference evidence="2 3" key="1">
    <citation type="journal article" date="2019" name="Int. J. Syst. Evol. Microbiol.">
        <title>The Global Catalogue of Microorganisms (GCM) 10K type strain sequencing project: providing services to taxonomists for standard genome sequencing and annotation.</title>
        <authorList>
            <consortium name="The Broad Institute Genomics Platform"/>
            <consortium name="The Broad Institute Genome Sequencing Center for Infectious Disease"/>
            <person name="Wu L."/>
            <person name="Ma J."/>
        </authorList>
    </citation>
    <scope>NUCLEOTIDE SEQUENCE [LARGE SCALE GENOMIC DNA]</scope>
    <source>
        <strain evidence="2 3">PSRA2</strain>
    </source>
</reference>
<protein>
    <submittedName>
        <fullName evidence="2">Uncharacterized protein</fullName>
    </submittedName>
</protein>
<evidence type="ECO:0000313" key="2">
    <source>
        <dbReference type="EMBL" id="MFC6836226.1"/>
    </source>
</evidence>
<evidence type="ECO:0000256" key="1">
    <source>
        <dbReference type="SAM" id="Phobius"/>
    </source>
</evidence>
<comment type="caution">
    <text evidence="2">The sequence shown here is derived from an EMBL/GenBank/DDBJ whole genome shotgun (WGS) entry which is preliminary data.</text>
</comment>
<name>A0ABD5U7A6_9EURY</name>
<organism evidence="2 3">
    <name type="scientific">Halomarina ordinaria</name>
    <dbReference type="NCBI Taxonomy" id="3033939"/>
    <lineage>
        <taxon>Archaea</taxon>
        <taxon>Methanobacteriati</taxon>
        <taxon>Methanobacteriota</taxon>
        <taxon>Stenosarchaea group</taxon>
        <taxon>Halobacteria</taxon>
        <taxon>Halobacteriales</taxon>
        <taxon>Natronomonadaceae</taxon>
        <taxon>Halomarina</taxon>
    </lineage>
</organism>
<keyword evidence="1" id="KW-0472">Membrane</keyword>
<evidence type="ECO:0000313" key="3">
    <source>
        <dbReference type="Proteomes" id="UP001596406"/>
    </source>
</evidence>
<keyword evidence="3" id="KW-1185">Reference proteome</keyword>
<sequence>MRTRLALALTALLVCAALVPPAAGAPPPRPVCPVCGALDGDGIGRSGAPDALGLTNHTATATVHENGTMTWRVRAVLDDEATRRFEGNASGLADLVAGEFAARRNQPLDHPGPASEHELLGSTLDGRTLTVSLRTTNAARQVTGDLVLVEYFDTDGTYQSHYYASVDRLTLVGPEGTVVTNDPAMGRVEGDRLVVTGEVHATQVVFGQRGPASALATLFVQLRGVGDTLADNALAYGGPLTAALGAALVGLAWGVRRRGTPRSSTACRRRPARSRVLAGVLGWVAVGVGAALVGHAVAFVLASAALVTLVAGVVYGAAAVRGERGRLALAGGALWAAALVALGVLFDAGGDLGQYAWVGLGVAAVALVAVWAALALVGGALACVPQDSKRLTGRQFE</sequence>
<keyword evidence="1" id="KW-0812">Transmembrane</keyword>
<proteinExistence type="predicted"/>